<accession>B5Y9X1</accession>
<feature type="transmembrane region" description="Helical" evidence="1">
    <location>
        <begin position="124"/>
        <end position="141"/>
    </location>
</feature>
<keyword evidence="3" id="KW-1185">Reference proteome</keyword>
<dbReference type="KEGG" id="cpo:COPRO5265_1267"/>
<evidence type="ECO:0000256" key="1">
    <source>
        <dbReference type="SAM" id="Phobius"/>
    </source>
</evidence>
<dbReference type="HOGENOM" id="CLU_1710143_0_0_9"/>
<dbReference type="STRING" id="309798.COPRO5265_1267"/>
<keyword evidence="1" id="KW-0472">Membrane</keyword>
<dbReference type="OrthoDB" id="9916392at2"/>
<name>B5Y9X1_COPPD</name>
<gene>
    <name evidence="2" type="ordered locus">COPRO5265_1267</name>
</gene>
<feature type="transmembrane region" description="Helical" evidence="1">
    <location>
        <begin position="95"/>
        <end position="117"/>
    </location>
</feature>
<organism evidence="2 3">
    <name type="scientific">Coprothermobacter proteolyticus (strain ATCC 35245 / DSM 5265 / OCM 4 / BT)</name>
    <dbReference type="NCBI Taxonomy" id="309798"/>
    <lineage>
        <taxon>Bacteria</taxon>
        <taxon>Pseudomonadati</taxon>
        <taxon>Coprothermobacterota</taxon>
        <taxon>Coprothermobacteria</taxon>
        <taxon>Coprothermobacterales</taxon>
        <taxon>Coprothermobacteraceae</taxon>
        <taxon>Coprothermobacter</taxon>
    </lineage>
</organism>
<dbReference type="AlphaFoldDB" id="B5Y9X1"/>
<sequence>MNFVMWLAFLFFVAAFNSFHRQKFVTCVALALIILGYLYPGVYFQFVDLGLLVLLWIQRPTRMLIGAIISLVVTLFTFTLMPYSTMPAYLSYPHYFLSLTLALSFSEDSLVGIAVLISVFNNQIAVAVTLLYVLITGFQALKKADLLPKFPVR</sequence>
<keyword evidence="1" id="KW-1133">Transmembrane helix</keyword>
<protein>
    <submittedName>
        <fullName evidence="2">Uncharacterized protein</fullName>
    </submittedName>
</protein>
<reference evidence="2 3" key="2">
    <citation type="journal article" date="2014" name="Genome Announc.">
        <title>Complete Genome Sequence of Coprothermobacter proteolyticus DSM 5265.</title>
        <authorList>
            <person name="Alexiev A."/>
            <person name="Coil D.A."/>
            <person name="Badger J.H."/>
            <person name="Enticknap J."/>
            <person name="Ward N."/>
            <person name="Robb F.T."/>
            <person name="Eisen J.A."/>
        </authorList>
    </citation>
    <scope>NUCLEOTIDE SEQUENCE [LARGE SCALE GENOMIC DNA]</scope>
    <source>
        <strain evidence="3">ATCC 35245 / DSM 5265 / OCM 4 / BT</strain>
    </source>
</reference>
<keyword evidence="1" id="KW-0812">Transmembrane</keyword>
<evidence type="ECO:0000313" key="3">
    <source>
        <dbReference type="Proteomes" id="UP000001732"/>
    </source>
</evidence>
<feature type="transmembrane region" description="Helical" evidence="1">
    <location>
        <begin position="64"/>
        <end position="83"/>
    </location>
</feature>
<reference evidence="3" key="1">
    <citation type="submission" date="2008-08" db="EMBL/GenBank/DDBJ databases">
        <title>The complete genome sequence of Coprothermobacter proteolyticus strain ATCC 5245 / DSM 5265 / BT.</title>
        <authorList>
            <person name="Dodson R.J."/>
            <person name="Durkin A.S."/>
            <person name="Wu M."/>
            <person name="Eisen J."/>
            <person name="Sutton G."/>
        </authorList>
    </citation>
    <scope>NUCLEOTIDE SEQUENCE [LARGE SCALE GENOMIC DNA]</scope>
    <source>
        <strain evidence="3">ATCC 35245 / DSM 5265 / OCM 4 / BT</strain>
    </source>
</reference>
<dbReference type="Proteomes" id="UP000001732">
    <property type="component" value="Chromosome"/>
</dbReference>
<dbReference type="EMBL" id="CP001145">
    <property type="protein sequence ID" value="ACI18210.1"/>
    <property type="molecule type" value="Genomic_DNA"/>
</dbReference>
<feature type="transmembrane region" description="Helical" evidence="1">
    <location>
        <begin position="37"/>
        <end position="57"/>
    </location>
</feature>
<proteinExistence type="predicted"/>
<evidence type="ECO:0000313" key="2">
    <source>
        <dbReference type="EMBL" id="ACI18210.1"/>
    </source>
</evidence>